<dbReference type="InterPro" id="IPR016162">
    <property type="entry name" value="Ald_DH_N"/>
</dbReference>
<protein>
    <submittedName>
        <fullName evidence="6">Aldehyde dehydrogenase</fullName>
    </submittedName>
</protein>
<dbReference type="AlphaFoldDB" id="A0A9D1I1A0"/>
<evidence type="ECO:0000313" key="6">
    <source>
        <dbReference type="EMBL" id="HIU25065.1"/>
    </source>
</evidence>
<comment type="caution">
    <text evidence="6">The sequence shown here is derived from an EMBL/GenBank/DDBJ whole genome shotgun (WGS) entry which is preliminary data.</text>
</comment>
<gene>
    <name evidence="6" type="ORF">IAC50_01015</name>
</gene>
<dbReference type="Proteomes" id="UP000824090">
    <property type="component" value="Unassembled WGS sequence"/>
</dbReference>
<dbReference type="Pfam" id="PF00171">
    <property type="entry name" value="Aldedh"/>
    <property type="match status" value="1"/>
</dbReference>
<evidence type="ECO:0000256" key="3">
    <source>
        <dbReference type="PROSITE-ProRule" id="PRU10007"/>
    </source>
</evidence>
<dbReference type="EMBL" id="DVMP01000021">
    <property type="protein sequence ID" value="HIU25065.1"/>
    <property type="molecule type" value="Genomic_DNA"/>
</dbReference>
<dbReference type="Gene3D" id="3.40.605.10">
    <property type="entry name" value="Aldehyde Dehydrogenase, Chain A, domain 1"/>
    <property type="match status" value="1"/>
</dbReference>
<comment type="similarity">
    <text evidence="1 4">Belongs to the aldehyde dehydrogenase family.</text>
</comment>
<dbReference type="PANTHER" id="PTHR42991">
    <property type="entry name" value="ALDEHYDE DEHYDROGENASE"/>
    <property type="match status" value="1"/>
</dbReference>
<dbReference type="PROSITE" id="PS00687">
    <property type="entry name" value="ALDEHYDE_DEHYDR_GLU"/>
    <property type="match status" value="1"/>
</dbReference>
<evidence type="ECO:0000256" key="2">
    <source>
        <dbReference type="ARBA" id="ARBA00023002"/>
    </source>
</evidence>
<organism evidence="6 7">
    <name type="scientific">Candidatus Allocopromorpha excrementigallinarum</name>
    <dbReference type="NCBI Taxonomy" id="2840742"/>
    <lineage>
        <taxon>Bacteria</taxon>
        <taxon>Bacillati</taxon>
        <taxon>Bacillota</taxon>
        <taxon>Clostridia</taxon>
        <taxon>Eubacteriales</taxon>
        <taxon>Eubacteriaceae</taxon>
        <taxon>Eubacteriaceae incertae sedis</taxon>
        <taxon>Candidatus Allocopromorpha</taxon>
    </lineage>
</organism>
<dbReference type="InterPro" id="IPR015590">
    <property type="entry name" value="Aldehyde_DH_dom"/>
</dbReference>
<dbReference type="InterPro" id="IPR016161">
    <property type="entry name" value="Ald_DH/histidinol_DH"/>
</dbReference>
<name>A0A9D1I1A0_9FIRM</name>
<dbReference type="InterPro" id="IPR016163">
    <property type="entry name" value="Ald_DH_C"/>
</dbReference>
<dbReference type="PANTHER" id="PTHR42991:SF1">
    <property type="entry name" value="ALDEHYDE DEHYDROGENASE"/>
    <property type="match status" value="1"/>
</dbReference>
<evidence type="ECO:0000313" key="7">
    <source>
        <dbReference type="Proteomes" id="UP000824090"/>
    </source>
</evidence>
<evidence type="ECO:0000259" key="5">
    <source>
        <dbReference type="Pfam" id="PF00171"/>
    </source>
</evidence>
<evidence type="ECO:0000256" key="4">
    <source>
        <dbReference type="RuleBase" id="RU003345"/>
    </source>
</evidence>
<dbReference type="CDD" id="cd07078">
    <property type="entry name" value="ALDH"/>
    <property type="match status" value="1"/>
</dbReference>
<sequence length="503" mass="55497">MRMMDVIDESTGKVVGSVPHYDGKEIADMVDTAFEVQPKWERVPLFERGQILYKFCDLVDQHREEIALAMSNDMGKPIMQSRAETTYAAEIGRANIEVGKHMYGEVLQDSSEGYENHVVLVRHEALGVIAGVIPFNYPVELTIQKMVPALLMGNTMIIKAATTAPCSVKMLIDLAHEAGVPKDCLHFITASREDCTKYLLQNPKIACIAMTGSTDGGTEMMHDAAPTVKKVVLELGGNDPLIITEEVADDPEQMVKAIECLGWGRIIENNGQVCASPKRTIVHERAKDAFVQCLLKFLEGLKRGHATDPEAELTRLVSTKAAERVEAQIQHTVDQGARIIYGGKRDGCIMDVTVLDNVTKDMDVAKDMEIFGPVVPIITFKTDEEAVAIANQSKYGLSASVITKDLKKSWYYTENIESSAVWVNGSSALRHNDQPFGGCKGTGIGNEGAGYSCAEFTRLKTYGFCDVSPKENLFKHEDGMKDFLAFDRYTSEVKKLANELIKK</sequence>
<accession>A0A9D1I1A0</accession>
<keyword evidence="2 4" id="KW-0560">Oxidoreductase</keyword>
<proteinExistence type="inferred from homology"/>
<dbReference type="InterPro" id="IPR051020">
    <property type="entry name" value="ALDH-related_metabolic_enz"/>
</dbReference>
<reference evidence="6" key="1">
    <citation type="submission" date="2020-10" db="EMBL/GenBank/DDBJ databases">
        <authorList>
            <person name="Gilroy R."/>
        </authorList>
    </citation>
    <scope>NUCLEOTIDE SEQUENCE</scope>
    <source>
        <strain evidence="6">ChiHcec3-6078</strain>
    </source>
</reference>
<dbReference type="Gene3D" id="3.40.309.10">
    <property type="entry name" value="Aldehyde Dehydrogenase, Chain A, domain 2"/>
    <property type="match status" value="1"/>
</dbReference>
<dbReference type="SUPFAM" id="SSF53720">
    <property type="entry name" value="ALDH-like"/>
    <property type="match status" value="1"/>
</dbReference>
<dbReference type="InterPro" id="IPR029510">
    <property type="entry name" value="Ald_DH_CS_GLU"/>
</dbReference>
<reference evidence="6" key="2">
    <citation type="journal article" date="2021" name="PeerJ">
        <title>Extensive microbial diversity within the chicken gut microbiome revealed by metagenomics and culture.</title>
        <authorList>
            <person name="Gilroy R."/>
            <person name="Ravi A."/>
            <person name="Getino M."/>
            <person name="Pursley I."/>
            <person name="Horton D.L."/>
            <person name="Alikhan N.F."/>
            <person name="Baker D."/>
            <person name="Gharbi K."/>
            <person name="Hall N."/>
            <person name="Watson M."/>
            <person name="Adriaenssens E.M."/>
            <person name="Foster-Nyarko E."/>
            <person name="Jarju S."/>
            <person name="Secka A."/>
            <person name="Antonio M."/>
            <person name="Oren A."/>
            <person name="Chaudhuri R.R."/>
            <person name="La Ragione R."/>
            <person name="Hildebrand F."/>
            <person name="Pallen M.J."/>
        </authorList>
    </citation>
    <scope>NUCLEOTIDE SEQUENCE</scope>
    <source>
        <strain evidence="6">ChiHcec3-6078</strain>
    </source>
</reference>
<feature type="active site" evidence="3">
    <location>
        <position position="234"/>
    </location>
</feature>
<evidence type="ECO:0000256" key="1">
    <source>
        <dbReference type="ARBA" id="ARBA00009986"/>
    </source>
</evidence>
<dbReference type="GO" id="GO:0008911">
    <property type="term" value="F:lactaldehyde dehydrogenase (NAD+) activity"/>
    <property type="evidence" value="ECO:0007669"/>
    <property type="project" value="TreeGrafter"/>
</dbReference>
<feature type="domain" description="Aldehyde dehydrogenase" evidence="5">
    <location>
        <begin position="4"/>
        <end position="461"/>
    </location>
</feature>